<reference evidence="2 3" key="1">
    <citation type="submission" date="2015-12" db="EMBL/GenBank/DDBJ databases">
        <authorList>
            <person name="Shamseldin A."/>
            <person name="Moawad H."/>
            <person name="Abd El-Rahim W.M."/>
            <person name="Sadowsky M.J."/>
        </authorList>
    </citation>
    <scope>NUCLEOTIDE SEQUENCE [LARGE SCALE GENOMIC DNA]</scope>
    <source>
        <strain evidence="2 3">WF1</strain>
    </source>
</reference>
<dbReference type="PROSITE" id="PS51257">
    <property type="entry name" value="PROKAR_LIPOPROTEIN"/>
    <property type="match status" value="1"/>
</dbReference>
<evidence type="ECO:0000256" key="1">
    <source>
        <dbReference type="SAM" id="SignalP"/>
    </source>
</evidence>
<protein>
    <submittedName>
        <fullName evidence="2">Uncharacterized protein</fullName>
    </submittedName>
</protein>
<feature type="chain" id="PRO_5012754315" evidence="1">
    <location>
        <begin position="23"/>
        <end position="503"/>
    </location>
</feature>
<accession>A0A1V8M9C0</accession>
<evidence type="ECO:0000313" key="2">
    <source>
        <dbReference type="EMBL" id="OQK18214.1"/>
    </source>
</evidence>
<dbReference type="AlphaFoldDB" id="A0A1V8M9C0"/>
<dbReference type="EMBL" id="LPUF01000001">
    <property type="protein sequence ID" value="OQK18214.1"/>
    <property type="molecule type" value="Genomic_DNA"/>
</dbReference>
<evidence type="ECO:0000313" key="3">
    <source>
        <dbReference type="Proteomes" id="UP000191980"/>
    </source>
</evidence>
<gene>
    <name evidence="2" type="ORF">AU255_10375</name>
</gene>
<feature type="signal peptide" evidence="1">
    <location>
        <begin position="1"/>
        <end position="22"/>
    </location>
</feature>
<proteinExistence type="predicted"/>
<comment type="caution">
    <text evidence="2">The sequence shown here is derived from an EMBL/GenBank/DDBJ whole genome shotgun (WGS) entry which is preliminary data.</text>
</comment>
<dbReference type="Proteomes" id="UP000191980">
    <property type="component" value="Unassembled WGS sequence"/>
</dbReference>
<keyword evidence="1" id="KW-0732">Signal</keyword>
<sequence length="503" mass="57747">MITKIIIALLALSLIACNPAYLKDNHEPIVVQNCRQLINMTEQTIKDAGVTDTQNARIANFPYLRVNRFLSSFRAEVQNQTFDSWLDLLQALGLQDWSIELNNLPSQYSWKLEQLTTDFFPAMASIHSKLTYCSNTLMRFELSQDFKREELKRSAIVPSEYNTWQQVLGLYPLTAIPFRIGIYRWHQQAMTTFSGPILSLPVEGQVVLYTPADSTIKLSQEQVAEILQSSAKNPLHIPMPTEHQQQQLFKQFAPHFEIDTASENDKIGAPQWDNNDNILINTTKPVVFQLISHTRMQSKTLLQLNYNIWFPARPKEWPLDLLGGRLDGIIWRVTLNTDGNPLILDSIHNCGCYHFFFPTQYARLSESISLFQEPAFAPQNQFNFNLDQPVIVRLGSNQHYIQKIHSTPTTDTVNRNYVTVNADQLRSLAYINEHDRSLYNEAGIINGSERGERFFFWPMGIPNPGAMRQWGHHATAFVGRRHFDDADLFENILVPITPPDSDH</sequence>
<organism evidence="2 3">
    <name type="scientific">Methyloprofundus sedimenti</name>
    <dbReference type="NCBI Taxonomy" id="1420851"/>
    <lineage>
        <taxon>Bacteria</taxon>
        <taxon>Pseudomonadati</taxon>
        <taxon>Pseudomonadota</taxon>
        <taxon>Gammaproteobacteria</taxon>
        <taxon>Methylococcales</taxon>
        <taxon>Methylococcaceae</taxon>
        <taxon>Methyloprofundus</taxon>
    </lineage>
</organism>
<dbReference type="STRING" id="1420851.AU255_10375"/>
<dbReference type="RefSeq" id="WP_080522820.1">
    <property type="nucleotide sequence ID" value="NZ_LPUF01000001.1"/>
</dbReference>
<keyword evidence="3" id="KW-1185">Reference proteome</keyword>
<name>A0A1V8M9C0_9GAMM</name>